<feature type="signal peptide" evidence="1">
    <location>
        <begin position="1"/>
        <end position="24"/>
    </location>
</feature>
<name>A0AAV7I8T4_COTGL</name>
<dbReference type="Proteomes" id="UP000826195">
    <property type="component" value="Unassembled WGS sequence"/>
</dbReference>
<gene>
    <name evidence="2" type="ORF">KQX54_000671</name>
</gene>
<dbReference type="AlphaFoldDB" id="A0AAV7I8T4"/>
<evidence type="ECO:0000256" key="1">
    <source>
        <dbReference type="SAM" id="SignalP"/>
    </source>
</evidence>
<reference evidence="2 3" key="1">
    <citation type="journal article" date="2021" name="J. Hered.">
        <title>A chromosome-level genome assembly of the parasitoid wasp, Cotesia glomerata (Hymenoptera: Braconidae).</title>
        <authorList>
            <person name="Pinto B.J."/>
            <person name="Weis J.J."/>
            <person name="Gamble T."/>
            <person name="Ode P.J."/>
            <person name="Paul R."/>
            <person name="Zaspel J.M."/>
        </authorList>
    </citation>
    <scope>NUCLEOTIDE SEQUENCE [LARGE SCALE GENOMIC DNA]</scope>
    <source>
        <strain evidence="2">CgM1</strain>
    </source>
</reference>
<keyword evidence="1" id="KW-0732">Signal</keyword>
<organism evidence="2 3">
    <name type="scientific">Cotesia glomerata</name>
    <name type="common">Lepidopteran parasitic wasp</name>
    <name type="synonym">Apanteles glomeratus</name>
    <dbReference type="NCBI Taxonomy" id="32391"/>
    <lineage>
        <taxon>Eukaryota</taxon>
        <taxon>Metazoa</taxon>
        <taxon>Ecdysozoa</taxon>
        <taxon>Arthropoda</taxon>
        <taxon>Hexapoda</taxon>
        <taxon>Insecta</taxon>
        <taxon>Pterygota</taxon>
        <taxon>Neoptera</taxon>
        <taxon>Endopterygota</taxon>
        <taxon>Hymenoptera</taxon>
        <taxon>Apocrita</taxon>
        <taxon>Ichneumonoidea</taxon>
        <taxon>Braconidae</taxon>
        <taxon>Microgastrinae</taxon>
        <taxon>Cotesia</taxon>
    </lineage>
</organism>
<comment type="caution">
    <text evidence="2">The sequence shown here is derived from an EMBL/GenBank/DDBJ whole genome shotgun (WGS) entry which is preliminary data.</text>
</comment>
<evidence type="ECO:0000313" key="2">
    <source>
        <dbReference type="EMBL" id="KAH0548401.1"/>
    </source>
</evidence>
<sequence length="117" mass="13634">MWKPFVGVLSIKLLLEIKFTAFEAKCDDSLSIQGMHRVTKDLQRPFQGEQRKVESKRVKKNLVCMDIEDKLSSEGCSRRWQQKKLLLTKLRPVSDNYTNNIDIDDPKTYAIDNDNDD</sequence>
<protein>
    <submittedName>
        <fullName evidence="2">Uncharacterized protein</fullName>
    </submittedName>
</protein>
<evidence type="ECO:0000313" key="3">
    <source>
        <dbReference type="Proteomes" id="UP000826195"/>
    </source>
</evidence>
<accession>A0AAV7I8T4</accession>
<feature type="chain" id="PRO_5043440127" evidence="1">
    <location>
        <begin position="25"/>
        <end position="117"/>
    </location>
</feature>
<dbReference type="EMBL" id="JAHXZJ010001870">
    <property type="protein sequence ID" value="KAH0548401.1"/>
    <property type="molecule type" value="Genomic_DNA"/>
</dbReference>
<proteinExistence type="predicted"/>
<keyword evidence="3" id="KW-1185">Reference proteome</keyword>